<dbReference type="Pfam" id="PF19266">
    <property type="entry name" value="CIS_tube"/>
    <property type="match status" value="1"/>
</dbReference>
<dbReference type="Proteomes" id="UP000612680">
    <property type="component" value="Chromosome"/>
</dbReference>
<protein>
    <recommendedName>
        <fullName evidence="1">Contractile injection system tube protein N-terminal domain-containing protein</fullName>
    </recommendedName>
</protein>
<dbReference type="InterPro" id="IPR045361">
    <property type="entry name" value="CIS_tube_prot_N"/>
</dbReference>
<dbReference type="RefSeq" id="WP_204661824.1">
    <property type="nucleotide sequence ID" value="NZ_CP056775.1"/>
</dbReference>
<accession>A0ABX7I3E8</accession>
<feature type="domain" description="Contractile injection system tube protein N-terminal" evidence="1">
    <location>
        <begin position="33"/>
        <end position="187"/>
    </location>
</feature>
<gene>
    <name evidence="2" type="ORF">HWI92_06665</name>
</gene>
<evidence type="ECO:0000313" key="2">
    <source>
        <dbReference type="EMBL" id="QRR00611.1"/>
    </source>
</evidence>
<proteinExistence type="predicted"/>
<reference evidence="2 3" key="1">
    <citation type="submission" date="2020-06" db="EMBL/GenBank/DDBJ databases">
        <title>Dyadobacter sandarakinus sp. nov., isolated from the soil of the Arctic Yellow River Station.</title>
        <authorList>
            <person name="Zhang Y."/>
            <person name="Peng F."/>
        </authorList>
    </citation>
    <scope>NUCLEOTIDE SEQUENCE [LARGE SCALE GENOMIC DNA]</scope>
    <source>
        <strain evidence="2 3">Q3-56</strain>
    </source>
</reference>
<dbReference type="EMBL" id="CP056775">
    <property type="protein sequence ID" value="QRR00611.1"/>
    <property type="molecule type" value="Genomic_DNA"/>
</dbReference>
<keyword evidence="3" id="KW-1185">Reference proteome</keyword>
<sequence length="253" mass="27802">MEKAYVNKLRITSVRIDFSSPLAAASSIAQSLAGGIFELPINPEQYQRQFKIRYLNPSEIGGSKKKAEAQFSSVEPEVLDLKFTIDGTGIVPIPKQAIDAVSQAFAAMDGDAQVAFVTAKLAQLELVVYGIQDESHRPPFIILNWGKLVFVGTLLEMNQNYTLFHSSGLPLRVDVNLKIQQFILPAAAAAAMSLLSPDLTRQREVKASDTLLNLCTTIYEEPDYYLEVARINGLTNFRKLKPGSALLFPPVGD</sequence>
<evidence type="ECO:0000313" key="3">
    <source>
        <dbReference type="Proteomes" id="UP000612680"/>
    </source>
</evidence>
<name>A0ABX7I3E8_9BACT</name>
<evidence type="ECO:0000259" key="1">
    <source>
        <dbReference type="Pfam" id="PF19266"/>
    </source>
</evidence>
<organism evidence="2 3">
    <name type="scientific">Dyadobacter sandarakinus</name>
    <dbReference type="NCBI Taxonomy" id="2747268"/>
    <lineage>
        <taxon>Bacteria</taxon>
        <taxon>Pseudomonadati</taxon>
        <taxon>Bacteroidota</taxon>
        <taxon>Cytophagia</taxon>
        <taxon>Cytophagales</taxon>
        <taxon>Spirosomataceae</taxon>
        <taxon>Dyadobacter</taxon>
    </lineage>
</organism>